<proteinExistence type="predicted"/>
<dbReference type="EMBL" id="PFRD01000009">
    <property type="protein sequence ID" value="PJC56465.1"/>
    <property type="molecule type" value="Genomic_DNA"/>
</dbReference>
<accession>A0A2M8FFT3</accession>
<evidence type="ECO:0000313" key="1">
    <source>
        <dbReference type="EMBL" id="PJC56465.1"/>
    </source>
</evidence>
<name>A0A2M8FFT3_9BACT</name>
<organism evidence="1 2">
    <name type="scientific">Candidatus Kaiserbacteria bacterium CG_4_9_14_0_2_um_filter_41_32</name>
    <dbReference type="NCBI Taxonomy" id="1974601"/>
    <lineage>
        <taxon>Bacteria</taxon>
        <taxon>Candidatus Kaiseribacteriota</taxon>
    </lineage>
</organism>
<sequence length="65" mass="7294">MCKTWIATLWLAKTDGDGRRRWSSSLGASSQARDAAIHEDTTDVDCFVVTRKAGHDDEVIRIIFI</sequence>
<dbReference type="AlphaFoldDB" id="A0A2M8FFT3"/>
<dbReference type="Proteomes" id="UP000230391">
    <property type="component" value="Unassembled WGS sequence"/>
</dbReference>
<comment type="caution">
    <text evidence="1">The sequence shown here is derived from an EMBL/GenBank/DDBJ whole genome shotgun (WGS) entry which is preliminary data.</text>
</comment>
<evidence type="ECO:0000313" key="2">
    <source>
        <dbReference type="Proteomes" id="UP000230391"/>
    </source>
</evidence>
<gene>
    <name evidence="1" type="ORF">CO026_00160</name>
</gene>
<protein>
    <submittedName>
        <fullName evidence="1">Uncharacterized protein</fullName>
    </submittedName>
</protein>
<reference evidence="2" key="1">
    <citation type="submission" date="2017-09" db="EMBL/GenBank/DDBJ databases">
        <title>Depth-based differentiation of microbial function through sediment-hosted aquifers and enrichment of novel symbionts in the deep terrestrial subsurface.</title>
        <authorList>
            <person name="Probst A.J."/>
            <person name="Ladd B."/>
            <person name="Jarett J.K."/>
            <person name="Geller-Mcgrath D.E."/>
            <person name="Sieber C.M.K."/>
            <person name="Emerson J.B."/>
            <person name="Anantharaman K."/>
            <person name="Thomas B.C."/>
            <person name="Malmstrom R."/>
            <person name="Stieglmeier M."/>
            <person name="Klingl A."/>
            <person name="Woyke T."/>
            <person name="Ryan C.M."/>
            <person name="Banfield J.F."/>
        </authorList>
    </citation>
    <scope>NUCLEOTIDE SEQUENCE [LARGE SCALE GENOMIC DNA]</scope>
</reference>